<feature type="compositionally biased region" description="Polar residues" evidence="1">
    <location>
        <begin position="189"/>
        <end position="199"/>
    </location>
</feature>
<evidence type="ECO:0000313" key="3">
    <source>
        <dbReference type="Proteomes" id="UP001444661"/>
    </source>
</evidence>
<proteinExistence type="predicted"/>
<organism evidence="2 3">
    <name type="scientific">Apiospora rasikravindrae</name>
    <dbReference type="NCBI Taxonomy" id="990691"/>
    <lineage>
        <taxon>Eukaryota</taxon>
        <taxon>Fungi</taxon>
        <taxon>Dikarya</taxon>
        <taxon>Ascomycota</taxon>
        <taxon>Pezizomycotina</taxon>
        <taxon>Sordariomycetes</taxon>
        <taxon>Xylariomycetidae</taxon>
        <taxon>Amphisphaeriales</taxon>
        <taxon>Apiosporaceae</taxon>
        <taxon>Apiospora</taxon>
    </lineage>
</organism>
<reference evidence="2 3" key="1">
    <citation type="submission" date="2023-01" db="EMBL/GenBank/DDBJ databases">
        <title>Analysis of 21 Apiospora genomes using comparative genomics revels a genus with tremendous synthesis potential of carbohydrate active enzymes and secondary metabolites.</title>
        <authorList>
            <person name="Sorensen T."/>
        </authorList>
    </citation>
    <scope>NUCLEOTIDE SEQUENCE [LARGE SCALE GENOMIC DNA]</scope>
    <source>
        <strain evidence="2 3">CBS 33761</strain>
    </source>
</reference>
<gene>
    <name evidence="2" type="ORF">PG993_003814</name>
</gene>
<sequence>MDEFPHASLESQVSELEESDDATDTAMPQLIPQVNGVRRVNGDNTIPRQGAAVYLPSTITNPPTMTHHGMEAANSQAAYVTQIPRVDEPDMHQPAISRTASSEDTPPRPEASASPEPAGPSPVVLTRQEWMNRRMSRAALLSDWPHPSHSNGVVSQEDHTTLSNWHNTQPSDEPFHNIEEIDHLVPPQEITQYTTNGTPGSDLGAVAGSSPRNPEQAN</sequence>
<name>A0ABR1U3C9_9PEZI</name>
<keyword evidence="3" id="KW-1185">Reference proteome</keyword>
<evidence type="ECO:0000313" key="2">
    <source>
        <dbReference type="EMBL" id="KAK8052429.1"/>
    </source>
</evidence>
<feature type="region of interest" description="Disordered" evidence="1">
    <location>
        <begin position="94"/>
        <end position="123"/>
    </location>
</feature>
<evidence type="ECO:0000256" key="1">
    <source>
        <dbReference type="SAM" id="MobiDB-lite"/>
    </source>
</evidence>
<feature type="compositionally biased region" description="Polar residues" evidence="1">
    <location>
        <begin position="161"/>
        <end position="171"/>
    </location>
</feature>
<feature type="region of interest" description="Disordered" evidence="1">
    <location>
        <begin position="142"/>
        <end position="218"/>
    </location>
</feature>
<protein>
    <submittedName>
        <fullName evidence="2">Uncharacterized protein</fullName>
    </submittedName>
</protein>
<comment type="caution">
    <text evidence="2">The sequence shown here is derived from an EMBL/GenBank/DDBJ whole genome shotgun (WGS) entry which is preliminary data.</text>
</comment>
<dbReference type="EMBL" id="JAQQWK010000002">
    <property type="protein sequence ID" value="KAK8052429.1"/>
    <property type="molecule type" value="Genomic_DNA"/>
</dbReference>
<accession>A0ABR1U3C9</accession>
<dbReference type="Proteomes" id="UP001444661">
    <property type="component" value="Unassembled WGS sequence"/>
</dbReference>
<feature type="region of interest" description="Disordered" evidence="1">
    <location>
        <begin position="1"/>
        <end position="33"/>
    </location>
</feature>
<feature type="compositionally biased region" description="Basic and acidic residues" evidence="1">
    <location>
        <begin position="173"/>
        <end position="183"/>
    </location>
</feature>